<accession>A0A1L9SXP0</accession>
<reference evidence="2" key="1">
    <citation type="journal article" date="2017" name="Genome Biol.">
        <title>Comparative genomics reveals high biological diversity and specific adaptations in the industrially and medically important fungal genus Aspergillus.</title>
        <authorList>
            <person name="de Vries R.P."/>
            <person name="Riley R."/>
            <person name="Wiebenga A."/>
            <person name="Aguilar-Osorio G."/>
            <person name="Amillis S."/>
            <person name="Uchima C.A."/>
            <person name="Anderluh G."/>
            <person name="Asadollahi M."/>
            <person name="Askin M."/>
            <person name="Barry K."/>
            <person name="Battaglia E."/>
            <person name="Bayram O."/>
            <person name="Benocci T."/>
            <person name="Braus-Stromeyer S.A."/>
            <person name="Caldana C."/>
            <person name="Canovas D."/>
            <person name="Cerqueira G.C."/>
            <person name="Chen F."/>
            <person name="Chen W."/>
            <person name="Choi C."/>
            <person name="Clum A."/>
            <person name="Dos Santos R.A."/>
            <person name="Damasio A.R."/>
            <person name="Diallinas G."/>
            <person name="Emri T."/>
            <person name="Fekete E."/>
            <person name="Flipphi M."/>
            <person name="Freyberg S."/>
            <person name="Gallo A."/>
            <person name="Gournas C."/>
            <person name="Habgood R."/>
            <person name="Hainaut M."/>
            <person name="Harispe M.L."/>
            <person name="Henrissat B."/>
            <person name="Hilden K.S."/>
            <person name="Hope R."/>
            <person name="Hossain A."/>
            <person name="Karabika E."/>
            <person name="Karaffa L."/>
            <person name="Karanyi Z."/>
            <person name="Krasevec N."/>
            <person name="Kuo A."/>
            <person name="Kusch H."/>
            <person name="LaButti K."/>
            <person name="Lagendijk E.L."/>
            <person name="Lapidus A."/>
            <person name="Levasseur A."/>
            <person name="Lindquist E."/>
            <person name="Lipzen A."/>
            <person name="Logrieco A.F."/>
            <person name="MacCabe A."/>
            <person name="Maekelae M.R."/>
            <person name="Malavazi I."/>
            <person name="Melin P."/>
            <person name="Meyer V."/>
            <person name="Mielnichuk N."/>
            <person name="Miskei M."/>
            <person name="Molnar A.P."/>
            <person name="Mule G."/>
            <person name="Ngan C.Y."/>
            <person name="Orejas M."/>
            <person name="Orosz E."/>
            <person name="Ouedraogo J.P."/>
            <person name="Overkamp K.M."/>
            <person name="Park H.-S."/>
            <person name="Perrone G."/>
            <person name="Piumi F."/>
            <person name="Punt P.J."/>
            <person name="Ram A.F."/>
            <person name="Ramon A."/>
            <person name="Rauscher S."/>
            <person name="Record E."/>
            <person name="Riano-Pachon D.M."/>
            <person name="Robert V."/>
            <person name="Roehrig J."/>
            <person name="Ruller R."/>
            <person name="Salamov A."/>
            <person name="Salih N.S."/>
            <person name="Samson R.A."/>
            <person name="Sandor E."/>
            <person name="Sanguinetti M."/>
            <person name="Schuetze T."/>
            <person name="Sepcic K."/>
            <person name="Shelest E."/>
            <person name="Sherlock G."/>
            <person name="Sophianopoulou V."/>
            <person name="Squina F.M."/>
            <person name="Sun H."/>
            <person name="Susca A."/>
            <person name="Todd R.B."/>
            <person name="Tsang A."/>
            <person name="Unkles S.E."/>
            <person name="van de Wiele N."/>
            <person name="van Rossen-Uffink D."/>
            <person name="Oliveira J.V."/>
            <person name="Vesth T.C."/>
            <person name="Visser J."/>
            <person name="Yu J.-H."/>
            <person name="Zhou M."/>
            <person name="Andersen M.R."/>
            <person name="Archer D.B."/>
            <person name="Baker S.E."/>
            <person name="Benoit I."/>
            <person name="Brakhage A.A."/>
            <person name="Braus G.H."/>
            <person name="Fischer R."/>
            <person name="Frisvad J.C."/>
            <person name="Goldman G.H."/>
            <person name="Houbraken J."/>
            <person name="Oakley B."/>
            <person name="Pocsi I."/>
            <person name="Scazzocchio C."/>
            <person name="Seiboth B."/>
            <person name="vanKuyk P.A."/>
            <person name="Wortman J."/>
            <person name="Dyer P.S."/>
            <person name="Grigoriev I.V."/>
        </authorList>
    </citation>
    <scope>NUCLEOTIDE SEQUENCE [LARGE SCALE GENOMIC DNA]</scope>
    <source>
        <strain evidence="2">CBS 593.65</strain>
    </source>
</reference>
<gene>
    <name evidence="1" type="ORF">ASPSYDRAFT_52719</name>
</gene>
<keyword evidence="2" id="KW-1185">Reference proteome</keyword>
<dbReference type="VEuPathDB" id="FungiDB:ASPSYDRAFT_52719"/>
<dbReference type="AlphaFoldDB" id="A0A1L9SXP0"/>
<evidence type="ECO:0000313" key="1">
    <source>
        <dbReference type="EMBL" id="OJJ51972.1"/>
    </source>
</evidence>
<dbReference type="EMBL" id="KV878608">
    <property type="protein sequence ID" value="OJJ51972.1"/>
    <property type="molecule type" value="Genomic_DNA"/>
</dbReference>
<name>A0A1L9SXP0_9EURO</name>
<dbReference type="GeneID" id="63764616"/>
<dbReference type="Proteomes" id="UP000184356">
    <property type="component" value="Unassembled WGS sequence"/>
</dbReference>
<dbReference type="OrthoDB" id="10576361at2759"/>
<protein>
    <submittedName>
        <fullName evidence="1">Uncharacterized protein</fullName>
    </submittedName>
</protein>
<dbReference type="RefSeq" id="XP_040695778.1">
    <property type="nucleotide sequence ID" value="XM_040848543.1"/>
</dbReference>
<evidence type="ECO:0000313" key="2">
    <source>
        <dbReference type="Proteomes" id="UP000184356"/>
    </source>
</evidence>
<proteinExistence type="predicted"/>
<sequence length="108" mass="12060">MAPMNIRRESGLHGKSRIQRLIMEEHLNNLLSQSEDLYLLVRRLPSELRDSSETLEDIIKGAGQIMHMQAEILSRIQELLYELPHLSLQVAGSSSAGQDHPGCGLISS</sequence>
<organism evidence="1 2">
    <name type="scientific">Aspergillus sydowii CBS 593.65</name>
    <dbReference type="NCBI Taxonomy" id="1036612"/>
    <lineage>
        <taxon>Eukaryota</taxon>
        <taxon>Fungi</taxon>
        <taxon>Dikarya</taxon>
        <taxon>Ascomycota</taxon>
        <taxon>Pezizomycotina</taxon>
        <taxon>Eurotiomycetes</taxon>
        <taxon>Eurotiomycetidae</taxon>
        <taxon>Eurotiales</taxon>
        <taxon>Aspergillaceae</taxon>
        <taxon>Aspergillus</taxon>
        <taxon>Aspergillus subgen. Nidulantes</taxon>
    </lineage>
</organism>